<name>A0ABY9JRL2_9BACI</name>
<dbReference type="InterPro" id="IPR029062">
    <property type="entry name" value="Class_I_gatase-like"/>
</dbReference>
<dbReference type="Pfam" id="PF01965">
    <property type="entry name" value="DJ-1_PfpI"/>
    <property type="match status" value="1"/>
</dbReference>
<dbReference type="EMBL" id="CP129013">
    <property type="protein sequence ID" value="WLR42026.1"/>
    <property type="molecule type" value="Genomic_DNA"/>
</dbReference>
<dbReference type="Proteomes" id="UP001197974">
    <property type="component" value="Chromosome"/>
</dbReference>
<dbReference type="RefSeq" id="WP_306019674.1">
    <property type="nucleotide sequence ID" value="NZ_CP129013.1"/>
</dbReference>
<dbReference type="InterPro" id="IPR050325">
    <property type="entry name" value="Prot/Nucl_acid_deglycase"/>
</dbReference>
<dbReference type="Gene3D" id="3.40.50.880">
    <property type="match status" value="1"/>
</dbReference>
<organism evidence="2 3">
    <name type="scientific">Bacillus carboniphilus</name>
    <dbReference type="NCBI Taxonomy" id="86663"/>
    <lineage>
        <taxon>Bacteria</taxon>
        <taxon>Bacillati</taxon>
        <taxon>Bacillota</taxon>
        <taxon>Bacilli</taxon>
        <taxon>Bacillales</taxon>
        <taxon>Bacillaceae</taxon>
        <taxon>Bacillus</taxon>
    </lineage>
</organism>
<dbReference type="PANTHER" id="PTHR48094:SF19">
    <property type="entry name" value="DJ-1_PFPI DOMAIN-CONTAINING PROTEIN"/>
    <property type="match status" value="1"/>
</dbReference>
<reference evidence="2 3" key="1">
    <citation type="submission" date="2023-06" db="EMBL/GenBank/DDBJ databases">
        <title>Five Gram-positive bacteria isolated from mangrove sediments in Shenzhen, Guangdong, China.</title>
        <authorList>
            <person name="Yu S."/>
            <person name="Zheng W."/>
            <person name="Huang Y."/>
        </authorList>
    </citation>
    <scope>NUCLEOTIDE SEQUENCE [LARGE SCALE GENOMIC DNA]</scope>
    <source>
        <strain evidence="2 3">SaN35-3</strain>
    </source>
</reference>
<evidence type="ECO:0000259" key="1">
    <source>
        <dbReference type="Pfam" id="PF01965"/>
    </source>
</evidence>
<dbReference type="PANTHER" id="PTHR48094">
    <property type="entry name" value="PROTEIN/NUCLEIC ACID DEGLYCASE DJ-1-RELATED"/>
    <property type="match status" value="1"/>
</dbReference>
<dbReference type="SUPFAM" id="SSF52317">
    <property type="entry name" value="Class I glutamine amidotransferase-like"/>
    <property type="match status" value="1"/>
</dbReference>
<evidence type="ECO:0000313" key="3">
    <source>
        <dbReference type="Proteomes" id="UP001197974"/>
    </source>
</evidence>
<sequence length="139" mass="16131">MKALFFLYDGYVDWEISLLSYIFSETNMEIQTTALNTEITHYGNFRIKVDLSIEECNISNYDILIIPGGDPEQLINERKLIKLIQEFDQRNKWIATICGAATFLGMSSVLRNRYYSTSLEISEFPLTSIHYIKAKQTLQ</sequence>
<feature type="domain" description="DJ-1/PfpI" evidence="1">
    <location>
        <begin position="1"/>
        <end position="118"/>
    </location>
</feature>
<dbReference type="InterPro" id="IPR002818">
    <property type="entry name" value="DJ-1/PfpI"/>
</dbReference>
<accession>A0ABY9JRL2</accession>
<evidence type="ECO:0000313" key="2">
    <source>
        <dbReference type="EMBL" id="WLR42026.1"/>
    </source>
</evidence>
<proteinExistence type="predicted"/>
<protein>
    <submittedName>
        <fullName evidence="2">DJ-1/PfpI family protein</fullName>
    </submittedName>
</protein>
<keyword evidence="3" id="KW-1185">Reference proteome</keyword>
<gene>
    <name evidence="2" type="ORF">LC087_14750</name>
</gene>